<protein>
    <submittedName>
        <fullName evidence="2">Oidioi.mRNA.OKI2018_I69.XSR.g16360.t1.cds</fullName>
    </submittedName>
</protein>
<keyword evidence="3" id="KW-1185">Reference proteome</keyword>
<organism evidence="2 3">
    <name type="scientific">Oikopleura dioica</name>
    <name type="common">Tunicate</name>
    <dbReference type="NCBI Taxonomy" id="34765"/>
    <lineage>
        <taxon>Eukaryota</taxon>
        <taxon>Metazoa</taxon>
        <taxon>Chordata</taxon>
        <taxon>Tunicata</taxon>
        <taxon>Appendicularia</taxon>
        <taxon>Copelata</taxon>
        <taxon>Oikopleuridae</taxon>
        <taxon>Oikopleura</taxon>
    </lineage>
</organism>
<reference evidence="2 3" key="1">
    <citation type="submission" date="2021-04" db="EMBL/GenBank/DDBJ databases">
        <authorList>
            <person name="Bliznina A."/>
        </authorList>
    </citation>
    <scope>NUCLEOTIDE SEQUENCE [LARGE SCALE GENOMIC DNA]</scope>
</reference>
<evidence type="ECO:0000313" key="3">
    <source>
        <dbReference type="Proteomes" id="UP001158576"/>
    </source>
</evidence>
<name>A0ABN7SGD1_OIKDI</name>
<evidence type="ECO:0000256" key="1">
    <source>
        <dbReference type="SAM" id="Phobius"/>
    </source>
</evidence>
<accession>A0ABN7SGD1</accession>
<keyword evidence="1" id="KW-1133">Transmembrane helix</keyword>
<keyword evidence="1" id="KW-0472">Membrane</keyword>
<evidence type="ECO:0000313" key="2">
    <source>
        <dbReference type="EMBL" id="CAG5099226.1"/>
    </source>
</evidence>
<keyword evidence="1" id="KW-0812">Transmembrane</keyword>
<proteinExistence type="predicted"/>
<dbReference type="Proteomes" id="UP001158576">
    <property type="component" value="Chromosome XSR"/>
</dbReference>
<dbReference type="EMBL" id="OU015569">
    <property type="protein sequence ID" value="CAG5099226.1"/>
    <property type="molecule type" value="Genomic_DNA"/>
</dbReference>
<gene>
    <name evidence="2" type="ORF">OKIOD_LOCUS7918</name>
</gene>
<sequence>MDIRDLQEKISQLAASTINDFANQVQTLLNDFNSTQNAIPSNETEIEASTEEFLSGESGRNLTETNEHSTGFHGTTTLIILFVLLGIVLAAAVGTRIWNRWRKAKSKEEDRRQVYLYSWY</sequence>
<feature type="transmembrane region" description="Helical" evidence="1">
    <location>
        <begin position="78"/>
        <end position="98"/>
    </location>
</feature>